<dbReference type="Gene3D" id="3.90.70.10">
    <property type="entry name" value="Cysteine proteinases"/>
    <property type="match status" value="1"/>
</dbReference>
<keyword evidence="4" id="KW-0833">Ubl conjugation pathway</keyword>
<evidence type="ECO:0000256" key="2">
    <source>
        <dbReference type="ARBA" id="ARBA00012759"/>
    </source>
</evidence>
<evidence type="ECO:0000256" key="3">
    <source>
        <dbReference type="ARBA" id="ARBA00022670"/>
    </source>
</evidence>
<evidence type="ECO:0000256" key="1">
    <source>
        <dbReference type="ARBA" id="ARBA00000707"/>
    </source>
</evidence>
<keyword evidence="3" id="KW-0645">Protease</keyword>
<evidence type="ECO:0000256" key="5">
    <source>
        <dbReference type="ARBA" id="ARBA00022801"/>
    </source>
</evidence>
<evidence type="ECO:0000256" key="4">
    <source>
        <dbReference type="ARBA" id="ARBA00022786"/>
    </source>
</evidence>
<dbReference type="PANTHER" id="PTHR24006:SF687">
    <property type="entry name" value="UBIQUITIN CARBOXYL-TERMINAL HYDROLASE 10"/>
    <property type="match status" value="1"/>
</dbReference>
<comment type="catalytic activity">
    <reaction evidence="1">
        <text>Thiol-dependent hydrolysis of ester, thioester, amide, peptide and isopeptide bonds formed by the C-terminal Gly of ubiquitin (a 76-residue protein attached to proteins as an intracellular targeting signal).</text>
        <dbReference type="EC" id="3.4.19.12"/>
    </reaction>
</comment>
<dbReference type="InterPro" id="IPR050164">
    <property type="entry name" value="Peptidase_C19"/>
</dbReference>
<gene>
    <name evidence="9" type="ORF">AK812_SmicGene31296</name>
</gene>
<accession>A0A1Q9CX67</accession>
<dbReference type="PANTHER" id="PTHR24006">
    <property type="entry name" value="UBIQUITIN CARBOXYL-TERMINAL HYDROLASE"/>
    <property type="match status" value="1"/>
</dbReference>
<dbReference type="GO" id="GO:0004843">
    <property type="term" value="F:cysteine-type deubiquitinase activity"/>
    <property type="evidence" value="ECO:0007669"/>
    <property type="project" value="UniProtKB-EC"/>
</dbReference>
<keyword evidence="6" id="KW-0788">Thiol protease</keyword>
<reference evidence="9 10" key="1">
    <citation type="submission" date="2016-02" db="EMBL/GenBank/DDBJ databases">
        <title>Genome analysis of coral dinoflagellate symbionts highlights evolutionary adaptations to a symbiotic lifestyle.</title>
        <authorList>
            <person name="Aranda M."/>
            <person name="Li Y."/>
            <person name="Liew Y.J."/>
            <person name="Baumgarten S."/>
            <person name="Simakov O."/>
            <person name="Wilson M."/>
            <person name="Piel J."/>
            <person name="Ashoor H."/>
            <person name="Bougouffa S."/>
            <person name="Bajic V.B."/>
            <person name="Ryu T."/>
            <person name="Ravasi T."/>
            <person name="Bayer T."/>
            <person name="Micklem G."/>
            <person name="Kim H."/>
            <person name="Bhak J."/>
            <person name="Lajeunesse T.C."/>
            <person name="Voolstra C.R."/>
        </authorList>
    </citation>
    <scope>NUCLEOTIDE SEQUENCE [LARGE SCALE GENOMIC DNA]</scope>
    <source>
        <strain evidence="9 10">CCMP2467</strain>
    </source>
</reference>
<feature type="domain" description="USP" evidence="8">
    <location>
        <begin position="207"/>
        <end position="471"/>
    </location>
</feature>
<dbReference type="InterPro" id="IPR038765">
    <property type="entry name" value="Papain-like_cys_pep_sf"/>
</dbReference>
<feature type="compositionally biased region" description="Polar residues" evidence="7">
    <location>
        <begin position="548"/>
        <end position="558"/>
    </location>
</feature>
<dbReference type="AlphaFoldDB" id="A0A1Q9CX67"/>
<dbReference type="InterPro" id="IPR028889">
    <property type="entry name" value="USP"/>
</dbReference>
<keyword evidence="10" id="KW-1185">Reference proteome</keyword>
<sequence>MLHPQPSHLAFLLSFQHRHIFATMADGLFGAGEQAETVKKAERRVKLCPWDSVAAQLLEPYGESAFDSLTLDKLWSAASRGNRKARYHSHLCAAQEEDAWHVGAGISQTAASLLAAIKNFRSKDMQQLIKPDLYTKVEEEINTLEPTLKVLNLGRGSQTQQDTGSFRETKKRKIGDAPAEMPTAADMAKAARALHAWLKQERSPFRSLLFNLSGSNSYYTAHVAETVARAAIAQKPMTADHFEEAMQARMGKTPATTSSPGTAATSTNLGSSCFINAGLQALLEVPGLRGQEQPRFCCTNCEFSRPLQPEPFLTMQLPLKSDRLLVSVQEALDSYLQQQTLQDDVLHWTCRNAACLMAGKAGDPPIHTTEVKTWPEVLLLSLNRWDRVHGLLDHDIYCNESLSNDGAQYQLKAVVTHIGQTAASGHYVCYRACPEGFRKFDDTRISTLPGQSTSFVTSAQEKVYILLYVKISEDAEAVAARLPSRVVDIDSSSDSDVIMIADTEKPQKEDSKPTPDRDELELLLEAELEEFYKQYEKDEVQSKKRRITTGNTPPLSRFSSEEHRHLREAINEAASVKQLLATLAKTVPRLTIVDKKSDGYVGRSTLRGWMQHPDRFDKAMASSMRATDARKRKAPVGSVRQSLTPEDSTTVHEALQVATSISDFQRQLTQNLPGFSATDATAPNYIPRSTLYTWFARPAVTTSFDPRCTGLSKDFDNIFTVAMKKPAQHKFPQPETPSDEWCRWSSWIFCPACGRRRPRTKVEALVLQPTEALCKPCCDVDAETLLEVPDANK</sequence>
<dbReference type="CDD" id="cd02257">
    <property type="entry name" value="Peptidase_C19"/>
    <property type="match status" value="1"/>
</dbReference>
<protein>
    <recommendedName>
        <fullName evidence="2">ubiquitinyl hydrolase 1</fullName>
        <ecNumber evidence="2">3.4.19.12</ecNumber>
    </recommendedName>
</protein>
<dbReference type="Pfam" id="PF00443">
    <property type="entry name" value="UCH"/>
    <property type="match status" value="1"/>
</dbReference>
<feature type="region of interest" description="Disordered" evidence="7">
    <location>
        <begin position="627"/>
        <end position="648"/>
    </location>
</feature>
<dbReference type="GO" id="GO:0005829">
    <property type="term" value="C:cytosol"/>
    <property type="evidence" value="ECO:0007669"/>
    <property type="project" value="TreeGrafter"/>
</dbReference>
<dbReference type="Proteomes" id="UP000186817">
    <property type="component" value="Unassembled WGS sequence"/>
</dbReference>
<dbReference type="InterPro" id="IPR018200">
    <property type="entry name" value="USP_CS"/>
</dbReference>
<dbReference type="GO" id="GO:0006508">
    <property type="term" value="P:proteolysis"/>
    <property type="evidence" value="ECO:0007669"/>
    <property type="project" value="UniProtKB-KW"/>
</dbReference>
<dbReference type="InterPro" id="IPR001394">
    <property type="entry name" value="Peptidase_C19_UCH"/>
</dbReference>
<dbReference type="GO" id="GO:0016579">
    <property type="term" value="P:protein deubiquitination"/>
    <property type="evidence" value="ECO:0007669"/>
    <property type="project" value="InterPro"/>
</dbReference>
<evidence type="ECO:0000259" key="8">
    <source>
        <dbReference type="PROSITE" id="PS50235"/>
    </source>
</evidence>
<evidence type="ECO:0000313" key="9">
    <source>
        <dbReference type="EMBL" id="OLP87479.1"/>
    </source>
</evidence>
<dbReference type="PROSITE" id="PS00973">
    <property type="entry name" value="USP_2"/>
    <property type="match status" value="1"/>
</dbReference>
<organism evidence="9 10">
    <name type="scientific">Symbiodinium microadriaticum</name>
    <name type="common">Dinoflagellate</name>
    <name type="synonym">Zooxanthella microadriatica</name>
    <dbReference type="NCBI Taxonomy" id="2951"/>
    <lineage>
        <taxon>Eukaryota</taxon>
        <taxon>Sar</taxon>
        <taxon>Alveolata</taxon>
        <taxon>Dinophyceae</taxon>
        <taxon>Suessiales</taxon>
        <taxon>Symbiodiniaceae</taxon>
        <taxon>Symbiodinium</taxon>
    </lineage>
</organism>
<feature type="region of interest" description="Disordered" evidence="7">
    <location>
        <begin position="542"/>
        <end position="561"/>
    </location>
</feature>
<evidence type="ECO:0000313" key="10">
    <source>
        <dbReference type="Proteomes" id="UP000186817"/>
    </source>
</evidence>
<evidence type="ECO:0000256" key="6">
    <source>
        <dbReference type="ARBA" id="ARBA00022807"/>
    </source>
</evidence>
<feature type="compositionally biased region" description="Polar residues" evidence="7">
    <location>
        <begin position="639"/>
        <end position="648"/>
    </location>
</feature>
<dbReference type="EMBL" id="LSRX01000858">
    <property type="protein sequence ID" value="OLP87479.1"/>
    <property type="molecule type" value="Genomic_DNA"/>
</dbReference>
<dbReference type="GO" id="GO:0005634">
    <property type="term" value="C:nucleus"/>
    <property type="evidence" value="ECO:0007669"/>
    <property type="project" value="TreeGrafter"/>
</dbReference>
<dbReference type="OrthoDB" id="447216at2759"/>
<name>A0A1Q9CX67_SYMMI</name>
<dbReference type="PROSITE" id="PS50235">
    <property type="entry name" value="USP_3"/>
    <property type="match status" value="1"/>
</dbReference>
<evidence type="ECO:0000256" key="7">
    <source>
        <dbReference type="SAM" id="MobiDB-lite"/>
    </source>
</evidence>
<comment type="caution">
    <text evidence="9">The sequence shown here is derived from an EMBL/GenBank/DDBJ whole genome shotgun (WGS) entry which is preliminary data.</text>
</comment>
<dbReference type="EC" id="3.4.19.12" evidence="2"/>
<dbReference type="SUPFAM" id="SSF54001">
    <property type="entry name" value="Cysteine proteinases"/>
    <property type="match status" value="1"/>
</dbReference>
<keyword evidence="5" id="KW-0378">Hydrolase</keyword>
<proteinExistence type="predicted"/>